<proteinExistence type="inferred from homology"/>
<reference evidence="17 18" key="1">
    <citation type="journal article" date="2018" name="J. Microbiol.">
        <title>Bacillus spongiae sp. nov., isolated from sponge of Jeju Island.</title>
        <authorList>
            <person name="Lee G.E."/>
            <person name="Im W.T."/>
            <person name="Park J.S."/>
        </authorList>
    </citation>
    <scope>NUCLEOTIDE SEQUENCE [LARGE SCALE GENOMIC DNA]</scope>
    <source>
        <strain evidence="17 18">135PIL107-10</strain>
    </source>
</reference>
<dbReference type="Gene3D" id="3.10.450.40">
    <property type="match status" value="1"/>
</dbReference>
<feature type="domain" description="Peptidase M4" evidence="13">
    <location>
        <begin position="298"/>
        <end position="430"/>
    </location>
</feature>
<evidence type="ECO:0000256" key="2">
    <source>
        <dbReference type="ARBA" id="ARBA00004613"/>
    </source>
</evidence>
<feature type="signal peptide" evidence="12">
    <location>
        <begin position="1"/>
        <end position="26"/>
    </location>
</feature>
<keyword evidence="9 12" id="KW-0862">Zinc</keyword>
<comment type="caution">
    <text evidence="17">The sequence shown here is derived from an EMBL/GenBank/DDBJ whole genome shotgun (WGS) entry which is preliminary data.</text>
</comment>
<evidence type="ECO:0000313" key="17">
    <source>
        <dbReference type="EMBL" id="MEI5907761.1"/>
    </source>
</evidence>
<dbReference type="InterPro" id="IPR027268">
    <property type="entry name" value="Peptidase_M4/M1_CTD_sf"/>
</dbReference>
<evidence type="ECO:0000256" key="1">
    <source>
        <dbReference type="ARBA" id="ARBA00001947"/>
    </source>
</evidence>
<sequence>MKRRKNLRKKALPAAIAATFAISGIAALPGKNVLANEQVKLHQELNTPSYIIGLWDAPKGLTKKEAMYEFLQTKVLQPQGLSSFKAAEESANAEEQFKIISEKSDKETSTYHFRTVEQFKGIPIYGSEQTIALDKDNNVTAFFGKVTGDLDSIVNSTTAALQEDEALNIAKSSIEAEIGEVKDYDGITSELVLLPQNDKLVLTYLIKASTSQPAPGYYHYFVDASNGDILNSYNKVHSLHPSLEDADHNSFTNTAAASGNEGPVNPSIVPDPAEPVSSRGMDIFGKLHTFPSVMDPVTGERYLFDGTRADGIHTFNAERMDTNFFLFLSAFFGYTGAEVTSSSSFFHDPAAVSAHVNAGKVYDYYSDVFNRNSLDDNGMKLVSSVHIGSKWNNAAWNGRQMLYGDGDGNRMISLSGSLDVIGHEMTHGVITNTANLVYQNESGAINESIADILGAFIEDKTGDDLWLLGEDIWTPNTPGDGLRSMSDPASVYIGGYTDSGYYPDHYDDRYLGPLDNGGVHINSSINNKVAYLITEGGTHYDVSVQGIGKEKAEQIFYRALTLYLTASSDFSHMRQAAIQSASDLYGEGSPEVQSVMDAYDSVGVQ</sequence>
<feature type="domain" description="FTP" evidence="16">
    <location>
        <begin position="95"/>
        <end position="145"/>
    </location>
</feature>
<keyword evidence="10" id="KW-0106">Calcium</keyword>
<evidence type="ECO:0000256" key="11">
    <source>
        <dbReference type="ARBA" id="ARBA00023049"/>
    </source>
</evidence>
<dbReference type="EMBL" id="JBBAXC010000009">
    <property type="protein sequence ID" value="MEI5907761.1"/>
    <property type="molecule type" value="Genomic_DNA"/>
</dbReference>
<evidence type="ECO:0000256" key="9">
    <source>
        <dbReference type="ARBA" id="ARBA00022833"/>
    </source>
</evidence>
<comment type="subcellular location">
    <subcellularLocation>
        <location evidence="2 12">Secreted</location>
    </subcellularLocation>
</comment>
<evidence type="ECO:0000256" key="12">
    <source>
        <dbReference type="RuleBase" id="RU366073"/>
    </source>
</evidence>
<dbReference type="Gene3D" id="3.10.170.10">
    <property type="match status" value="1"/>
</dbReference>
<evidence type="ECO:0000256" key="10">
    <source>
        <dbReference type="ARBA" id="ARBA00022837"/>
    </source>
</evidence>
<dbReference type="InterPro" id="IPR013856">
    <property type="entry name" value="Peptidase_M4_domain"/>
</dbReference>
<accession>A0ABU8HEG8</accession>
<keyword evidence="5 12" id="KW-0645">Protease</keyword>
<evidence type="ECO:0000256" key="4">
    <source>
        <dbReference type="ARBA" id="ARBA00022525"/>
    </source>
</evidence>
<dbReference type="InterPro" id="IPR011096">
    <property type="entry name" value="FTP_domain"/>
</dbReference>
<evidence type="ECO:0000259" key="13">
    <source>
        <dbReference type="Pfam" id="PF01447"/>
    </source>
</evidence>
<keyword evidence="6" id="KW-0479">Metal-binding</keyword>
<keyword evidence="4 12" id="KW-0964">Secreted</keyword>
<feature type="domain" description="Peptidase M4 C-terminal" evidence="14">
    <location>
        <begin position="434"/>
        <end position="604"/>
    </location>
</feature>
<dbReference type="Pfam" id="PF03413">
    <property type="entry name" value="PepSY"/>
    <property type="match status" value="1"/>
</dbReference>
<name>A0ABU8HEG8_9BACI</name>
<dbReference type="Pfam" id="PF01447">
    <property type="entry name" value="Peptidase_M4"/>
    <property type="match status" value="1"/>
</dbReference>
<evidence type="ECO:0000313" key="18">
    <source>
        <dbReference type="Proteomes" id="UP001312865"/>
    </source>
</evidence>
<comment type="cofactor">
    <cofactor evidence="1 12">
        <name>Zn(2+)</name>
        <dbReference type="ChEBI" id="CHEBI:29105"/>
    </cofactor>
</comment>
<keyword evidence="18" id="KW-1185">Reference proteome</keyword>
<dbReference type="Proteomes" id="UP001312865">
    <property type="component" value="Unassembled WGS sequence"/>
</dbReference>
<dbReference type="InterPro" id="IPR023612">
    <property type="entry name" value="Peptidase_M4"/>
</dbReference>
<keyword evidence="11 12" id="KW-0482">Metalloprotease</keyword>
<feature type="chain" id="PRO_5045011968" description="Neutral metalloproteinase" evidence="12">
    <location>
        <begin position="27"/>
        <end position="605"/>
    </location>
</feature>
<gene>
    <name evidence="17" type="ORF">WAK64_11925</name>
</gene>
<dbReference type="Pfam" id="PF07504">
    <property type="entry name" value="FTP"/>
    <property type="match status" value="1"/>
</dbReference>
<dbReference type="InterPro" id="IPR001570">
    <property type="entry name" value="Peptidase_M4_C_domain"/>
</dbReference>
<keyword evidence="7 12" id="KW-0732">Signal</keyword>
<keyword evidence="8 12" id="KW-0378">Hydrolase</keyword>
<dbReference type="CDD" id="cd09597">
    <property type="entry name" value="M4_TLP"/>
    <property type="match status" value="1"/>
</dbReference>
<dbReference type="RefSeq" id="WP_336587205.1">
    <property type="nucleotide sequence ID" value="NZ_JBBAXC010000009.1"/>
</dbReference>
<evidence type="ECO:0000259" key="14">
    <source>
        <dbReference type="Pfam" id="PF02868"/>
    </source>
</evidence>
<dbReference type="InterPro" id="IPR025711">
    <property type="entry name" value="PepSY"/>
</dbReference>
<dbReference type="PRINTS" id="PR00730">
    <property type="entry name" value="THERMOLYSIN"/>
</dbReference>
<evidence type="ECO:0000256" key="6">
    <source>
        <dbReference type="ARBA" id="ARBA00022723"/>
    </source>
</evidence>
<protein>
    <recommendedName>
        <fullName evidence="12">Neutral metalloproteinase</fullName>
        <ecNumber evidence="12">3.4.24.-</ecNumber>
    </recommendedName>
</protein>
<dbReference type="SUPFAM" id="SSF55486">
    <property type="entry name" value="Metalloproteases ('zincins'), catalytic domain"/>
    <property type="match status" value="1"/>
</dbReference>
<evidence type="ECO:0000256" key="8">
    <source>
        <dbReference type="ARBA" id="ARBA00022801"/>
    </source>
</evidence>
<comment type="function">
    <text evidence="12">Extracellular zinc metalloprotease.</text>
</comment>
<dbReference type="Gene3D" id="3.10.450.490">
    <property type="match status" value="1"/>
</dbReference>
<evidence type="ECO:0000256" key="7">
    <source>
        <dbReference type="ARBA" id="ARBA00022729"/>
    </source>
</evidence>
<dbReference type="PANTHER" id="PTHR33794:SF3">
    <property type="entry name" value="NEUTRAL PROTEASE B"/>
    <property type="match status" value="1"/>
</dbReference>
<evidence type="ECO:0000256" key="5">
    <source>
        <dbReference type="ARBA" id="ARBA00022670"/>
    </source>
</evidence>
<feature type="domain" description="PepSY" evidence="15">
    <location>
        <begin position="163"/>
        <end position="232"/>
    </location>
</feature>
<comment type="similarity">
    <text evidence="3 12">Belongs to the peptidase M4 family.</text>
</comment>
<dbReference type="Gene3D" id="1.10.390.10">
    <property type="entry name" value="Neutral Protease Domain 2"/>
    <property type="match status" value="1"/>
</dbReference>
<dbReference type="InterPro" id="IPR050728">
    <property type="entry name" value="Zinc_Metalloprotease_M4"/>
</dbReference>
<evidence type="ECO:0000256" key="3">
    <source>
        <dbReference type="ARBA" id="ARBA00009388"/>
    </source>
</evidence>
<dbReference type="PANTHER" id="PTHR33794">
    <property type="entry name" value="BACILLOLYSIN"/>
    <property type="match status" value="1"/>
</dbReference>
<dbReference type="EC" id="3.4.24.-" evidence="12"/>
<organism evidence="17 18">
    <name type="scientific">Bacillus spongiae</name>
    <dbReference type="NCBI Taxonomy" id="2683610"/>
    <lineage>
        <taxon>Bacteria</taxon>
        <taxon>Bacillati</taxon>
        <taxon>Bacillota</taxon>
        <taxon>Bacilli</taxon>
        <taxon>Bacillales</taxon>
        <taxon>Bacillaceae</taxon>
        <taxon>Bacillus</taxon>
    </lineage>
</organism>
<evidence type="ECO:0000259" key="16">
    <source>
        <dbReference type="Pfam" id="PF07504"/>
    </source>
</evidence>
<evidence type="ECO:0000259" key="15">
    <source>
        <dbReference type="Pfam" id="PF03413"/>
    </source>
</evidence>
<dbReference type="Pfam" id="PF02868">
    <property type="entry name" value="Peptidase_M4_C"/>
    <property type="match status" value="1"/>
</dbReference>